<feature type="binding site" evidence="11">
    <location>
        <position position="96"/>
    </location>
    <ligand>
        <name>Mg(2+)</name>
        <dbReference type="ChEBI" id="CHEBI:18420"/>
        <label>1</label>
    </ligand>
</feature>
<dbReference type="Proteomes" id="UP001143364">
    <property type="component" value="Unassembled WGS sequence"/>
</dbReference>
<evidence type="ECO:0000256" key="7">
    <source>
        <dbReference type="ARBA" id="ARBA00022723"/>
    </source>
</evidence>
<evidence type="ECO:0000256" key="12">
    <source>
        <dbReference type="SAM" id="MobiDB-lite"/>
    </source>
</evidence>
<comment type="subcellular location">
    <subcellularLocation>
        <location evidence="11">Cytoplasm</location>
    </subcellularLocation>
</comment>
<dbReference type="FunFam" id="3.30.420.10:FF:000089">
    <property type="entry name" value="Ribonuclease H"/>
    <property type="match status" value="1"/>
</dbReference>
<evidence type="ECO:0000256" key="5">
    <source>
        <dbReference type="ARBA" id="ARBA00012180"/>
    </source>
</evidence>
<comment type="catalytic activity">
    <reaction evidence="1 11">
        <text>Endonucleolytic cleavage to 5'-phosphomonoester.</text>
        <dbReference type="EC" id="3.1.26.4"/>
    </reaction>
</comment>
<name>A0A9W6JGC3_9HYPH</name>
<feature type="binding site" evidence="11">
    <location>
        <position position="74"/>
    </location>
    <ligand>
        <name>Mg(2+)</name>
        <dbReference type="ChEBI" id="CHEBI:18420"/>
        <label>1</label>
    </ligand>
</feature>
<feature type="region of interest" description="Disordered" evidence="12">
    <location>
        <begin position="153"/>
        <end position="180"/>
    </location>
</feature>
<dbReference type="HAMAP" id="MF_00042">
    <property type="entry name" value="RNase_H"/>
    <property type="match status" value="1"/>
</dbReference>
<evidence type="ECO:0000256" key="10">
    <source>
        <dbReference type="ARBA" id="ARBA00022842"/>
    </source>
</evidence>
<evidence type="ECO:0000256" key="1">
    <source>
        <dbReference type="ARBA" id="ARBA00000077"/>
    </source>
</evidence>
<keyword evidence="7 11" id="KW-0479">Metal-binding</keyword>
<dbReference type="GO" id="GO:0043137">
    <property type="term" value="P:DNA replication, removal of RNA primer"/>
    <property type="evidence" value="ECO:0007669"/>
    <property type="project" value="TreeGrafter"/>
</dbReference>
<dbReference type="EMBL" id="BSFK01000005">
    <property type="protein sequence ID" value="GLK75753.1"/>
    <property type="molecule type" value="Genomic_DNA"/>
</dbReference>
<gene>
    <name evidence="11 14" type="primary">rnhA</name>
    <name evidence="14" type="ORF">GCM10008171_10070</name>
</gene>
<keyword evidence="11" id="KW-0963">Cytoplasm</keyword>
<keyword evidence="6 11" id="KW-0540">Nuclease</keyword>
<evidence type="ECO:0000256" key="8">
    <source>
        <dbReference type="ARBA" id="ARBA00022759"/>
    </source>
</evidence>
<dbReference type="PANTHER" id="PTHR10642">
    <property type="entry name" value="RIBONUCLEASE H1"/>
    <property type="match status" value="1"/>
</dbReference>
<comment type="caution">
    <text evidence="14">The sequence shown here is derived from an EMBL/GenBank/DDBJ whole genome shotgun (WGS) entry which is preliminary data.</text>
</comment>
<evidence type="ECO:0000256" key="11">
    <source>
        <dbReference type="HAMAP-Rule" id="MF_00042"/>
    </source>
</evidence>
<sequence>MSPVSRGPRVKRSLPEAAAPQPPAVTDPNVVEIFTDGACSGNPGPGGWGAILRKGAVEKELKGGEAPTTNNRMELTAAIAALEALTRPCAVVLHTDSQYLRDGVTKWIHGWKRNGWRTADKKPVKNQDLWERLDALLKVHAIDWRWVKSHAGHPENERADELAREGMKPFQPKPPQTTGG</sequence>
<dbReference type="PROSITE" id="PS50879">
    <property type="entry name" value="RNASE_H_1"/>
    <property type="match status" value="1"/>
</dbReference>
<dbReference type="NCBIfam" id="NF001236">
    <property type="entry name" value="PRK00203.1"/>
    <property type="match status" value="1"/>
</dbReference>
<comment type="function">
    <text evidence="2 11">Endonuclease that specifically degrades the RNA of RNA-DNA hybrids.</text>
</comment>
<organism evidence="14 15">
    <name type="scientific">Methylopila jiangsuensis</name>
    <dbReference type="NCBI Taxonomy" id="586230"/>
    <lineage>
        <taxon>Bacteria</taxon>
        <taxon>Pseudomonadati</taxon>
        <taxon>Pseudomonadota</taxon>
        <taxon>Alphaproteobacteria</taxon>
        <taxon>Hyphomicrobiales</taxon>
        <taxon>Methylopilaceae</taxon>
        <taxon>Methylopila</taxon>
    </lineage>
</organism>
<evidence type="ECO:0000256" key="9">
    <source>
        <dbReference type="ARBA" id="ARBA00022801"/>
    </source>
</evidence>
<accession>A0A9W6JGC3</accession>
<evidence type="ECO:0000259" key="13">
    <source>
        <dbReference type="PROSITE" id="PS50879"/>
    </source>
</evidence>
<keyword evidence="10 11" id="KW-0460">Magnesium</keyword>
<comment type="subunit">
    <text evidence="4 11">Monomer.</text>
</comment>
<feature type="compositionally biased region" description="Basic and acidic residues" evidence="12">
    <location>
        <begin position="153"/>
        <end position="167"/>
    </location>
</feature>
<feature type="binding site" evidence="11">
    <location>
        <position position="160"/>
    </location>
    <ligand>
        <name>Mg(2+)</name>
        <dbReference type="ChEBI" id="CHEBI:18420"/>
        <label>2</label>
    </ligand>
</feature>
<dbReference type="InterPro" id="IPR050092">
    <property type="entry name" value="RNase_H"/>
</dbReference>
<evidence type="ECO:0000256" key="3">
    <source>
        <dbReference type="ARBA" id="ARBA00005300"/>
    </source>
</evidence>
<dbReference type="CDD" id="cd09278">
    <property type="entry name" value="RNase_HI_prokaryote_like"/>
    <property type="match status" value="1"/>
</dbReference>
<comment type="similarity">
    <text evidence="3 11">Belongs to the RNase H family.</text>
</comment>
<protein>
    <recommendedName>
        <fullName evidence="5 11">Ribonuclease H</fullName>
        <shortName evidence="11">RNase H</shortName>
        <ecNumber evidence="5 11">3.1.26.4</ecNumber>
    </recommendedName>
</protein>
<reference evidence="14" key="2">
    <citation type="submission" date="2023-01" db="EMBL/GenBank/DDBJ databases">
        <authorList>
            <person name="Sun Q."/>
            <person name="Evtushenko L."/>
        </authorList>
    </citation>
    <scope>NUCLEOTIDE SEQUENCE</scope>
    <source>
        <strain evidence="14">VKM B-2555</strain>
    </source>
</reference>
<dbReference type="InterPro" id="IPR002156">
    <property type="entry name" value="RNaseH_domain"/>
</dbReference>
<dbReference type="SUPFAM" id="SSF53098">
    <property type="entry name" value="Ribonuclease H-like"/>
    <property type="match status" value="1"/>
</dbReference>
<feature type="binding site" evidence="11">
    <location>
        <position position="36"/>
    </location>
    <ligand>
        <name>Mg(2+)</name>
        <dbReference type="ChEBI" id="CHEBI:18420"/>
        <label>1</label>
    </ligand>
</feature>
<dbReference type="GO" id="GO:0000287">
    <property type="term" value="F:magnesium ion binding"/>
    <property type="evidence" value="ECO:0007669"/>
    <property type="project" value="UniProtKB-UniRule"/>
</dbReference>
<dbReference type="GO" id="GO:0003676">
    <property type="term" value="F:nucleic acid binding"/>
    <property type="evidence" value="ECO:0007669"/>
    <property type="project" value="InterPro"/>
</dbReference>
<dbReference type="Pfam" id="PF00075">
    <property type="entry name" value="RNase_H"/>
    <property type="match status" value="1"/>
</dbReference>
<keyword evidence="15" id="KW-1185">Reference proteome</keyword>
<feature type="domain" description="RNase H type-1" evidence="13">
    <location>
        <begin position="27"/>
        <end position="168"/>
    </location>
</feature>
<comment type="cofactor">
    <cofactor evidence="11">
        <name>Mg(2+)</name>
        <dbReference type="ChEBI" id="CHEBI:18420"/>
    </cofactor>
    <text evidence="11">Binds 1 Mg(2+) ion per subunit. May bind a second metal ion at a regulatory site, or after substrate binding.</text>
</comment>
<dbReference type="PANTHER" id="PTHR10642:SF26">
    <property type="entry name" value="RIBONUCLEASE H1"/>
    <property type="match status" value="1"/>
</dbReference>
<keyword evidence="8 11" id="KW-0255">Endonuclease</keyword>
<proteinExistence type="inferred from homology"/>
<keyword evidence="9 11" id="KW-0378">Hydrolase</keyword>
<feature type="compositionally biased region" description="Pro residues" evidence="12">
    <location>
        <begin position="171"/>
        <end position="180"/>
    </location>
</feature>
<evidence type="ECO:0000313" key="14">
    <source>
        <dbReference type="EMBL" id="GLK75753.1"/>
    </source>
</evidence>
<dbReference type="EC" id="3.1.26.4" evidence="5 11"/>
<dbReference type="GO" id="GO:0004523">
    <property type="term" value="F:RNA-DNA hybrid ribonuclease activity"/>
    <property type="evidence" value="ECO:0007669"/>
    <property type="project" value="UniProtKB-UniRule"/>
</dbReference>
<feature type="binding site" evidence="11">
    <location>
        <position position="36"/>
    </location>
    <ligand>
        <name>Mg(2+)</name>
        <dbReference type="ChEBI" id="CHEBI:18420"/>
        <label>2</label>
    </ligand>
</feature>
<dbReference type="GO" id="GO:0005737">
    <property type="term" value="C:cytoplasm"/>
    <property type="evidence" value="ECO:0007669"/>
    <property type="project" value="UniProtKB-SubCell"/>
</dbReference>
<evidence type="ECO:0000256" key="2">
    <source>
        <dbReference type="ARBA" id="ARBA00004065"/>
    </source>
</evidence>
<evidence type="ECO:0000313" key="15">
    <source>
        <dbReference type="Proteomes" id="UP001143364"/>
    </source>
</evidence>
<dbReference type="InterPro" id="IPR012337">
    <property type="entry name" value="RNaseH-like_sf"/>
</dbReference>
<dbReference type="InterPro" id="IPR036397">
    <property type="entry name" value="RNaseH_sf"/>
</dbReference>
<reference evidence="14" key="1">
    <citation type="journal article" date="2014" name="Int. J. Syst. Evol. Microbiol.">
        <title>Complete genome sequence of Corynebacterium casei LMG S-19264T (=DSM 44701T), isolated from a smear-ripened cheese.</title>
        <authorList>
            <consortium name="US DOE Joint Genome Institute (JGI-PGF)"/>
            <person name="Walter F."/>
            <person name="Albersmeier A."/>
            <person name="Kalinowski J."/>
            <person name="Ruckert C."/>
        </authorList>
    </citation>
    <scope>NUCLEOTIDE SEQUENCE</scope>
    <source>
        <strain evidence="14">VKM B-2555</strain>
    </source>
</reference>
<evidence type="ECO:0000256" key="6">
    <source>
        <dbReference type="ARBA" id="ARBA00022722"/>
    </source>
</evidence>
<evidence type="ECO:0000256" key="4">
    <source>
        <dbReference type="ARBA" id="ARBA00011245"/>
    </source>
</evidence>
<feature type="region of interest" description="Disordered" evidence="12">
    <location>
        <begin position="1"/>
        <end position="28"/>
    </location>
</feature>
<dbReference type="Gene3D" id="3.30.420.10">
    <property type="entry name" value="Ribonuclease H-like superfamily/Ribonuclease H"/>
    <property type="match status" value="1"/>
</dbReference>
<dbReference type="AlphaFoldDB" id="A0A9W6JGC3"/>
<dbReference type="InterPro" id="IPR022892">
    <property type="entry name" value="RNaseHI"/>
</dbReference>